<dbReference type="EMBL" id="CM047941">
    <property type="protein sequence ID" value="KAI9902651.1"/>
    <property type="molecule type" value="Genomic_DNA"/>
</dbReference>
<organism evidence="1 2">
    <name type="scientific">Trichothecium roseum</name>
    <dbReference type="NCBI Taxonomy" id="47278"/>
    <lineage>
        <taxon>Eukaryota</taxon>
        <taxon>Fungi</taxon>
        <taxon>Dikarya</taxon>
        <taxon>Ascomycota</taxon>
        <taxon>Pezizomycotina</taxon>
        <taxon>Sordariomycetes</taxon>
        <taxon>Hypocreomycetidae</taxon>
        <taxon>Hypocreales</taxon>
        <taxon>Hypocreales incertae sedis</taxon>
        <taxon>Trichothecium</taxon>
    </lineage>
</organism>
<gene>
    <name evidence="1" type="ORF">N3K66_002003</name>
</gene>
<keyword evidence="2" id="KW-1185">Reference proteome</keyword>
<proteinExistence type="predicted"/>
<sequence>MPPKKRARGNLQGVSTPTPARHGDAMDIDSPKPKISSIPADRIDSSGCNYNDLWTDDQVASLFKGVIRYKPAGMHKHFRMIAISEHLRNHGFDPDVHQHTRIPHIWQKLRTFYNLEIIDERENFDDDDEDRYDEFSLPRGDFYGRMMQRAVSEAPTSPAELDLENPHSGYSAKKEASTGPRVGSRGRKRAASRAKDKADTTEEEDGGDEDEEEDEDDEEEGSSSAGGEEESEEESTTQTKKRAPAKGRPKKASRPNQRARRSSRKR</sequence>
<reference evidence="1" key="1">
    <citation type="submission" date="2022-10" db="EMBL/GenBank/DDBJ databases">
        <title>Complete Genome of Trichothecium roseum strain YXFP-22015, a Plant Pathogen Isolated from Citrus.</title>
        <authorList>
            <person name="Wang Y."/>
            <person name="Zhu L."/>
        </authorList>
    </citation>
    <scope>NUCLEOTIDE SEQUENCE</scope>
    <source>
        <strain evidence="1">YXFP-22015</strain>
    </source>
</reference>
<accession>A0ACC0V851</accession>
<evidence type="ECO:0000313" key="2">
    <source>
        <dbReference type="Proteomes" id="UP001163324"/>
    </source>
</evidence>
<protein>
    <submittedName>
        <fullName evidence="1">Uncharacterized protein</fullName>
    </submittedName>
</protein>
<dbReference type="Proteomes" id="UP001163324">
    <property type="component" value="Chromosome 2"/>
</dbReference>
<name>A0ACC0V851_9HYPO</name>
<comment type="caution">
    <text evidence="1">The sequence shown here is derived from an EMBL/GenBank/DDBJ whole genome shotgun (WGS) entry which is preliminary data.</text>
</comment>
<evidence type="ECO:0000313" key="1">
    <source>
        <dbReference type="EMBL" id="KAI9902651.1"/>
    </source>
</evidence>